<evidence type="ECO:0000313" key="3">
    <source>
        <dbReference type="Proteomes" id="UP000612899"/>
    </source>
</evidence>
<evidence type="ECO:0000256" key="1">
    <source>
        <dbReference type="SAM" id="MobiDB-lite"/>
    </source>
</evidence>
<protein>
    <submittedName>
        <fullName evidence="2">Uncharacterized protein</fullName>
    </submittedName>
</protein>
<evidence type="ECO:0000313" key="2">
    <source>
        <dbReference type="EMBL" id="GIH03819.1"/>
    </source>
</evidence>
<accession>A0A8J3VDS9</accession>
<comment type="caution">
    <text evidence="2">The sequence shown here is derived from an EMBL/GenBank/DDBJ whole genome shotgun (WGS) entry which is preliminary data.</text>
</comment>
<organism evidence="2 3">
    <name type="scientific">Rhizocola hellebori</name>
    <dbReference type="NCBI Taxonomy" id="1392758"/>
    <lineage>
        <taxon>Bacteria</taxon>
        <taxon>Bacillati</taxon>
        <taxon>Actinomycetota</taxon>
        <taxon>Actinomycetes</taxon>
        <taxon>Micromonosporales</taxon>
        <taxon>Micromonosporaceae</taxon>
        <taxon>Rhizocola</taxon>
    </lineage>
</organism>
<keyword evidence="3" id="KW-1185">Reference proteome</keyword>
<proteinExistence type="predicted"/>
<reference evidence="2" key="1">
    <citation type="submission" date="2021-01" db="EMBL/GenBank/DDBJ databases">
        <title>Whole genome shotgun sequence of Rhizocola hellebori NBRC 109834.</title>
        <authorList>
            <person name="Komaki H."/>
            <person name="Tamura T."/>
        </authorList>
    </citation>
    <scope>NUCLEOTIDE SEQUENCE</scope>
    <source>
        <strain evidence="2">NBRC 109834</strain>
    </source>
</reference>
<feature type="region of interest" description="Disordered" evidence="1">
    <location>
        <begin position="482"/>
        <end position="517"/>
    </location>
</feature>
<dbReference type="AlphaFoldDB" id="A0A8J3VDS9"/>
<dbReference type="EMBL" id="BONY01000009">
    <property type="protein sequence ID" value="GIH03819.1"/>
    <property type="molecule type" value="Genomic_DNA"/>
</dbReference>
<name>A0A8J3VDS9_9ACTN</name>
<dbReference type="Proteomes" id="UP000612899">
    <property type="component" value="Unassembled WGS sequence"/>
</dbReference>
<gene>
    <name evidence="2" type="ORF">Rhe02_18860</name>
</gene>
<sequence length="1089" mass="119833">MGVAKVDSNAVNKPVIDRLPKPRPRVSLADAVAERISRERQIAKAVREASRSEIARRLKMKAEGAAVARRVLGRKPIRGRANNNGMFVPRGVDPGEALERSRAEGLRRLKSLHDNRRGMVVPAAELGLGGAGSAVPARIADALFRAAIRKMRTGSAVDVALRRCEAKAKAASENAPTGTGAGAPVTAIVGDVVEPSTQQRVAAILDSDYLDGAVDRPTRQVIRDNLQRAVPSGPADADAFYDYPTLQVAWSDVWTAVVDGITDQKIRELYAEIVEVVDPEAIPADLSEIDELHDLLDALSESVAAASSTLAAPSELAAWEPTVGENWASLSFADQEYIRFLNVADGFIVDVRNMHGTVQGALINGNDHLDDIEQFENYPDSYIPPRTLASLVDDEDYFRREARSVVRDAKKDSGGASSRLGRAEKLIAELKEQMVAPYQFDVFAVGAYNFGILATYRQRWRPTGYQAGDLAGAIALAPNEKRSYTVERKSSRKNTRNSETERMLGGSSESGQTGRAEAEIVSAAKRAQTMSANYSPKVDVVGVVGAEIGGAEFGGSQDSSSSSTKKDIREFTRKAAQEYRDSNKVTVGSEQSWDRTVTEKRDIENPNNELTVTYLFYELQRRYEVAERLADLVPVILVAYEVPAPHEITEAWLLRHDWIIRKALLDKTFASALRYLSRSFAGDEVSVEVLEQQWRTQLAVVAETRRQSTAHTQLRDEARKALERAVQDVAQVQSGLSPADVQAALGPAVGGWLSDRLFGDSEEESQADANNAQHALEWADADLAQLDSAMRESLTVLERATEAYVAGVRKRLDRRTQIDRLILHVKENIFHYMQAIWDCEHPDQRYLRLYDMEIQWPGATGEAVLTDLDDFVVRSDLRIRAAPAGLPDLMDNVVENPVAVLFGTPELKEKRRLHQVADLTRPLGYRGNLAVFPLREHNALSTYLAQDLLDSEFGLRDPDPLGGMPTASEAIALARCAMHRAKDEAARSRVTEWLMDALEAAHQVSQEVIVPTGELFIEGLPGSHPLLEDFKLRHRAYDAEKAKAEAISAHIESLRRGLRLQDGDLADPDVDRYIKVDGSVAPVLSIDGA</sequence>